<proteinExistence type="predicted"/>
<dbReference type="InterPro" id="IPR045584">
    <property type="entry name" value="Pilin-like"/>
</dbReference>
<evidence type="ECO:0000313" key="3">
    <source>
        <dbReference type="EMBL" id="TWU03258.1"/>
    </source>
</evidence>
<dbReference type="RefSeq" id="WP_146575818.1">
    <property type="nucleotide sequence ID" value="NZ_SJPM01000001.1"/>
</dbReference>
<dbReference type="PANTHER" id="PTHR30093:SF2">
    <property type="entry name" value="TYPE II SECRETION SYSTEM PROTEIN H"/>
    <property type="match status" value="1"/>
</dbReference>
<protein>
    <recommendedName>
        <fullName evidence="2">DUF1559 domain-containing protein</fullName>
    </recommendedName>
</protein>
<organism evidence="3 4">
    <name type="scientific">Neorhodopirellula pilleata</name>
    <dbReference type="NCBI Taxonomy" id="2714738"/>
    <lineage>
        <taxon>Bacteria</taxon>
        <taxon>Pseudomonadati</taxon>
        <taxon>Planctomycetota</taxon>
        <taxon>Planctomycetia</taxon>
        <taxon>Pirellulales</taxon>
        <taxon>Pirellulaceae</taxon>
        <taxon>Neorhodopirellula</taxon>
    </lineage>
</organism>
<dbReference type="Pfam" id="PF07596">
    <property type="entry name" value="SBP_bac_10"/>
    <property type="match status" value="1"/>
</dbReference>
<sequence length="408" mass="43878">MNPVRKRGFTLVELLVVIAIIGVLVGLLLPAVQAAREAARRMSCSNNFKQIGLGFHNYHSAYNQLPAQSGGTKRNPGSSWASTYTPTATGGGTNMNQLSALVGLLPFIEQQAMWEQISNPFAVQPPHANAGRRYAAMGPSPWMLVDDHNTQGPYTPWLTSIASYRCPSDPGVGLPAQGRTNYGVCLGDSLYYQYQGITDQYGQALGTAADAKRTQRGVFAHGALEPKFRDILDGLANTVMAGEFNTDLGDRDITTQVRRGITGHHLNSSRCYQGTDTQRPRFWAAATLISGSVEERRGYKWAYGLAMFTGITTILPPNAPVCYDTSATDIFRWGIFPPSSRHQGGCHVLMGDGAIRFVTDSIESGNVSGPMVSHTGTGGTLAPGLKSPFGLWGALGTKANSEILEGEF</sequence>
<dbReference type="InterPro" id="IPR027558">
    <property type="entry name" value="Pre_pil_HX9DG_C"/>
</dbReference>
<dbReference type="PROSITE" id="PS00409">
    <property type="entry name" value="PROKAR_NTER_METHYL"/>
    <property type="match status" value="1"/>
</dbReference>
<dbReference type="EMBL" id="SJPM01000001">
    <property type="protein sequence ID" value="TWU03258.1"/>
    <property type="molecule type" value="Genomic_DNA"/>
</dbReference>
<dbReference type="InterPro" id="IPR011453">
    <property type="entry name" value="DUF1559"/>
</dbReference>
<dbReference type="OrthoDB" id="241541at2"/>
<dbReference type="Gene3D" id="3.30.700.10">
    <property type="entry name" value="Glycoprotein, Type 4 Pilin"/>
    <property type="match status" value="1"/>
</dbReference>
<dbReference type="SUPFAM" id="SSF54523">
    <property type="entry name" value="Pili subunits"/>
    <property type="match status" value="1"/>
</dbReference>
<comment type="caution">
    <text evidence="3">The sequence shown here is derived from an EMBL/GenBank/DDBJ whole genome shotgun (WGS) entry which is preliminary data.</text>
</comment>
<dbReference type="NCBIfam" id="TIGR04294">
    <property type="entry name" value="pre_pil_HX9DG"/>
    <property type="match status" value="1"/>
</dbReference>
<evidence type="ECO:0000313" key="4">
    <source>
        <dbReference type="Proteomes" id="UP000316213"/>
    </source>
</evidence>
<feature type="region of interest" description="Disordered" evidence="1">
    <location>
        <begin position="66"/>
        <end position="85"/>
    </location>
</feature>
<dbReference type="PANTHER" id="PTHR30093">
    <property type="entry name" value="GENERAL SECRETION PATHWAY PROTEIN G"/>
    <property type="match status" value="1"/>
</dbReference>
<gene>
    <name evidence="3" type="ORF">Pla100_01760</name>
</gene>
<dbReference type="InterPro" id="IPR012902">
    <property type="entry name" value="N_methyl_site"/>
</dbReference>
<feature type="domain" description="DUF1559" evidence="2">
    <location>
        <begin position="33"/>
        <end position="364"/>
    </location>
</feature>
<evidence type="ECO:0000259" key="2">
    <source>
        <dbReference type="Pfam" id="PF07596"/>
    </source>
</evidence>
<evidence type="ECO:0000256" key="1">
    <source>
        <dbReference type="SAM" id="MobiDB-lite"/>
    </source>
</evidence>
<name>A0A5C6AUJ4_9BACT</name>
<dbReference type="Pfam" id="PF07963">
    <property type="entry name" value="N_methyl"/>
    <property type="match status" value="1"/>
</dbReference>
<dbReference type="AlphaFoldDB" id="A0A5C6AUJ4"/>
<accession>A0A5C6AUJ4</accession>
<dbReference type="Proteomes" id="UP000316213">
    <property type="component" value="Unassembled WGS sequence"/>
</dbReference>
<dbReference type="NCBIfam" id="TIGR02532">
    <property type="entry name" value="IV_pilin_GFxxxE"/>
    <property type="match status" value="1"/>
</dbReference>
<reference evidence="3 4" key="1">
    <citation type="submission" date="2019-02" db="EMBL/GenBank/DDBJ databases">
        <title>Deep-cultivation of Planctomycetes and their phenomic and genomic characterization uncovers novel biology.</title>
        <authorList>
            <person name="Wiegand S."/>
            <person name="Jogler M."/>
            <person name="Boedeker C."/>
            <person name="Pinto D."/>
            <person name="Vollmers J."/>
            <person name="Rivas-Marin E."/>
            <person name="Kohn T."/>
            <person name="Peeters S.H."/>
            <person name="Heuer A."/>
            <person name="Rast P."/>
            <person name="Oberbeckmann S."/>
            <person name="Bunk B."/>
            <person name="Jeske O."/>
            <person name="Meyerdierks A."/>
            <person name="Storesund J.E."/>
            <person name="Kallscheuer N."/>
            <person name="Luecker S."/>
            <person name="Lage O.M."/>
            <person name="Pohl T."/>
            <person name="Merkel B.J."/>
            <person name="Hornburger P."/>
            <person name="Mueller R.-W."/>
            <person name="Bruemmer F."/>
            <person name="Labrenz M."/>
            <person name="Spormann A.M."/>
            <person name="Op Den Camp H."/>
            <person name="Overmann J."/>
            <person name="Amann R."/>
            <person name="Jetten M.S.M."/>
            <person name="Mascher T."/>
            <person name="Medema M.H."/>
            <person name="Devos D.P."/>
            <person name="Kaster A.-K."/>
            <person name="Ovreas L."/>
            <person name="Rohde M."/>
            <person name="Galperin M.Y."/>
            <person name="Jogler C."/>
        </authorList>
    </citation>
    <scope>NUCLEOTIDE SEQUENCE [LARGE SCALE GENOMIC DNA]</scope>
    <source>
        <strain evidence="3 4">Pla100</strain>
    </source>
</reference>
<keyword evidence="4" id="KW-1185">Reference proteome</keyword>